<dbReference type="InterPro" id="IPR024491">
    <property type="entry name" value="Se_SelK/SelG"/>
</dbReference>
<dbReference type="PANTHER" id="PTHR16875:SF0">
    <property type="entry name" value="SELENOPROTEIN K"/>
    <property type="match status" value="1"/>
</dbReference>
<protein>
    <submittedName>
        <fullName evidence="7">Uncharacterized protein</fullName>
    </submittedName>
</protein>
<evidence type="ECO:0000256" key="1">
    <source>
        <dbReference type="ARBA" id="ARBA00004167"/>
    </source>
</evidence>
<dbReference type="eggNOG" id="ENOG502RIJT">
    <property type="taxonomic scope" value="Eukaryota"/>
</dbReference>
<dbReference type="GO" id="GO:0005794">
    <property type="term" value="C:Golgi apparatus"/>
    <property type="evidence" value="ECO:0000318"/>
    <property type="project" value="GO_Central"/>
</dbReference>
<evidence type="ECO:0000313" key="8">
    <source>
        <dbReference type="Proteomes" id="UP000001064"/>
    </source>
</evidence>
<dbReference type="InParanoid" id="F0ZMN1"/>
<dbReference type="Proteomes" id="UP000001064">
    <property type="component" value="Unassembled WGS sequence"/>
</dbReference>
<evidence type="ECO:0000256" key="3">
    <source>
        <dbReference type="ARBA" id="ARBA00022933"/>
    </source>
</evidence>
<dbReference type="KEGG" id="dpp:DICPUDRAFT_79460"/>
<keyword evidence="3" id="KW-0712">Selenocysteine</keyword>
<dbReference type="EMBL" id="GL871082">
    <property type="protein sequence ID" value="EGC34820.1"/>
    <property type="molecule type" value="Genomic_DNA"/>
</dbReference>
<dbReference type="OMA" id="PLWRIST"/>
<dbReference type="AlphaFoldDB" id="F0ZMN1"/>
<gene>
    <name evidence="7" type="ORF">DICPUDRAFT_79460</name>
</gene>
<comment type="subcellular location">
    <subcellularLocation>
        <location evidence="1">Membrane</location>
        <topology evidence="1">Single-pass membrane protein</topology>
    </subcellularLocation>
</comment>
<dbReference type="VEuPathDB" id="AmoebaDB:DICPUDRAFT_79460"/>
<dbReference type="STRING" id="5786.F0ZMN1"/>
<feature type="compositionally biased region" description="Gly residues" evidence="6">
    <location>
        <begin position="62"/>
        <end position="98"/>
    </location>
</feature>
<dbReference type="GO" id="GO:0032469">
    <property type="term" value="P:endoplasmic reticulum calcium ion homeostasis"/>
    <property type="evidence" value="ECO:0000318"/>
    <property type="project" value="GO_Central"/>
</dbReference>
<dbReference type="GO" id="GO:0006816">
    <property type="term" value="P:calcium ion transport"/>
    <property type="evidence" value="ECO:0000318"/>
    <property type="project" value="GO_Central"/>
</dbReference>
<dbReference type="GO" id="GO:0005789">
    <property type="term" value="C:endoplasmic reticulum membrane"/>
    <property type="evidence" value="ECO:0000318"/>
    <property type="project" value="GO_Central"/>
</dbReference>
<dbReference type="OrthoDB" id="167295at2759"/>
<dbReference type="RefSeq" id="XP_003288677.1">
    <property type="nucleotide sequence ID" value="XM_003288629.1"/>
</dbReference>
<keyword evidence="8" id="KW-1185">Reference proteome</keyword>
<evidence type="ECO:0000256" key="6">
    <source>
        <dbReference type="SAM" id="MobiDB-lite"/>
    </source>
</evidence>
<evidence type="ECO:0000256" key="2">
    <source>
        <dbReference type="ARBA" id="ARBA00022692"/>
    </source>
</evidence>
<keyword evidence="5" id="KW-0472">Membrane</keyword>
<name>F0ZMN1_DICPU</name>
<evidence type="ECO:0000256" key="5">
    <source>
        <dbReference type="ARBA" id="ARBA00023136"/>
    </source>
</evidence>
<accession>F0ZMN1</accession>
<proteinExistence type="predicted"/>
<feature type="region of interest" description="Disordered" evidence="6">
    <location>
        <begin position="46"/>
        <end position="117"/>
    </location>
</feature>
<keyword evidence="2" id="KW-0812">Transmembrane</keyword>
<dbReference type="Pfam" id="PF10961">
    <property type="entry name" value="SelK_SelG"/>
    <property type="match status" value="1"/>
</dbReference>
<organism evidence="7 8">
    <name type="scientific">Dictyostelium purpureum</name>
    <name type="common">Slime mold</name>
    <dbReference type="NCBI Taxonomy" id="5786"/>
    <lineage>
        <taxon>Eukaryota</taxon>
        <taxon>Amoebozoa</taxon>
        <taxon>Evosea</taxon>
        <taxon>Eumycetozoa</taxon>
        <taxon>Dictyostelia</taxon>
        <taxon>Dictyosteliales</taxon>
        <taxon>Dictyosteliaceae</taxon>
        <taxon>Dictyostelium</taxon>
    </lineage>
</organism>
<evidence type="ECO:0000313" key="7">
    <source>
        <dbReference type="EMBL" id="EGC34820.1"/>
    </source>
</evidence>
<keyword evidence="4" id="KW-1133">Transmembrane helix</keyword>
<dbReference type="PANTHER" id="PTHR16875">
    <property type="entry name" value="SELENOPROTEIN K"/>
    <property type="match status" value="1"/>
</dbReference>
<sequence length="117" mass="11771">MPYIKEGGEVTQKRTKWRLSIVPEMFWYLLNQITYFFQTLLGNEVSRSSTIGGGKKPQKRMGGFGPSSGGPSGGGGGPSGGGGGGGGGGGRGPSGSGGSTNRRGDMKNILACNAASG</sequence>
<reference evidence="8" key="1">
    <citation type="journal article" date="2011" name="Genome Biol.">
        <title>Comparative genomics of the social amoebae Dictyostelium discoideum and Dictyostelium purpureum.</title>
        <authorList>
            <consortium name="US DOE Joint Genome Institute (JGI-PGF)"/>
            <person name="Sucgang R."/>
            <person name="Kuo A."/>
            <person name="Tian X."/>
            <person name="Salerno W."/>
            <person name="Parikh A."/>
            <person name="Feasley C.L."/>
            <person name="Dalin E."/>
            <person name="Tu H."/>
            <person name="Huang E."/>
            <person name="Barry K."/>
            <person name="Lindquist E."/>
            <person name="Shapiro H."/>
            <person name="Bruce D."/>
            <person name="Schmutz J."/>
            <person name="Salamov A."/>
            <person name="Fey P."/>
            <person name="Gaudet P."/>
            <person name="Anjard C."/>
            <person name="Babu M.M."/>
            <person name="Basu S."/>
            <person name="Bushmanova Y."/>
            <person name="van der Wel H."/>
            <person name="Katoh-Kurasawa M."/>
            <person name="Dinh C."/>
            <person name="Coutinho P.M."/>
            <person name="Saito T."/>
            <person name="Elias M."/>
            <person name="Schaap P."/>
            <person name="Kay R.R."/>
            <person name="Henrissat B."/>
            <person name="Eichinger L."/>
            <person name="Rivero F."/>
            <person name="Putnam N.H."/>
            <person name="West C.M."/>
            <person name="Loomis W.F."/>
            <person name="Chisholm R.L."/>
            <person name="Shaulsky G."/>
            <person name="Strassmann J.E."/>
            <person name="Queller D.C."/>
            <person name="Kuspa A."/>
            <person name="Grigoriev I.V."/>
        </authorList>
    </citation>
    <scope>NUCLEOTIDE SEQUENCE [LARGE SCALE GENOMIC DNA]</scope>
    <source>
        <strain evidence="8">QSDP1</strain>
    </source>
</reference>
<evidence type="ECO:0000256" key="4">
    <source>
        <dbReference type="ARBA" id="ARBA00022989"/>
    </source>
</evidence>
<dbReference type="GeneID" id="10499117"/>